<protein>
    <recommendedName>
        <fullName evidence="14">Cholesterol oxidase</fullName>
        <ecNumber evidence="13">1.1.3.6</ecNumber>
        <ecNumber evidence="11">5.3.3.1</ecNumber>
    </recommendedName>
    <alternativeName>
        <fullName evidence="15">Cholesterol isomerase</fullName>
    </alternativeName>
</protein>
<keyword evidence="6" id="KW-0560">Oxidoreductase</keyword>
<evidence type="ECO:0000259" key="16">
    <source>
        <dbReference type="Pfam" id="PF01266"/>
    </source>
</evidence>
<evidence type="ECO:0000256" key="14">
    <source>
        <dbReference type="ARBA" id="ARBA00049744"/>
    </source>
</evidence>
<dbReference type="EC" id="5.3.3.1" evidence="11"/>
<dbReference type="InterPro" id="IPR036188">
    <property type="entry name" value="FAD/NAD-bd_sf"/>
</dbReference>
<evidence type="ECO:0000256" key="9">
    <source>
        <dbReference type="ARBA" id="ARBA00023221"/>
    </source>
</evidence>
<comment type="similarity">
    <text evidence="2">Belongs to the GMC oxidoreductase family.</text>
</comment>
<reference evidence="18 19" key="1">
    <citation type="submission" date="2020-04" db="EMBL/GenBank/DDBJ databases">
        <title>MicrobeNet Type strains.</title>
        <authorList>
            <person name="Nicholson A.C."/>
        </authorList>
    </citation>
    <scope>NUCLEOTIDE SEQUENCE [LARGE SCALE GENOMIC DNA]</scope>
    <source>
        <strain evidence="18 19">DSM 45078</strain>
    </source>
</reference>
<dbReference type="GO" id="GO:0008203">
    <property type="term" value="P:cholesterol metabolic process"/>
    <property type="evidence" value="ECO:0007669"/>
    <property type="project" value="UniProtKB-KW"/>
</dbReference>
<dbReference type="EC" id="1.1.3.6" evidence="13"/>
<evidence type="ECO:0000256" key="2">
    <source>
        <dbReference type="ARBA" id="ARBA00010790"/>
    </source>
</evidence>
<feature type="domain" description="Glucose-methanol-choline oxidoreductase C-terminal" evidence="17">
    <location>
        <begin position="476"/>
        <end position="527"/>
    </location>
</feature>
<keyword evidence="5" id="KW-0274">FAD</keyword>
<dbReference type="Gene3D" id="3.50.50.60">
    <property type="entry name" value="FAD/NAD(P)-binding domain"/>
    <property type="match status" value="3"/>
</dbReference>
<proteinExistence type="inferred from homology"/>
<keyword evidence="3" id="KW-0153">Cholesterol metabolism</keyword>
<accession>A0A846XLH0</accession>
<dbReference type="Pfam" id="PF05199">
    <property type="entry name" value="GMC_oxred_C"/>
    <property type="match status" value="1"/>
</dbReference>
<evidence type="ECO:0000256" key="7">
    <source>
        <dbReference type="ARBA" id="ARBA00023098"/>
    </source>
</evidence>
<evidence type="ECO:0000256" key="6">
    <source>
        <dbReference type="ARBA" id="ARBA00023002"/>
    </source>
</evidence>
<dbReference type="PANTHER" id="PTHR47470:SF1">
    <property type="entry name" value="FAD-DEPENDENT OXIDOREDUCTASE 2 FAD BINDING DOMAIN-CONTAINING PROTEIN"/>
    <property type="match status" value="1"/>
</dbReference>
<dbReference type="RefSeq" id="WP_068042271.1">
    <property type="nucleotide sequence ID" value="NZ_JAAXOO010000005.1"/>
</dbReference>
<evidence type="ECO:0000256" key="13">
    <source>
        <dbReference type="ARBA" id="ARBA00049723"/>
    </source>
</evidence>
<evidence type="ECO:0000256" key="4">
    <source>
        <dbReference type="ARBA" id="ARBA00022630"/>
    </source>
</evidence>
<comment type="pathway">
    <text evidence="12">Steroid metabolism; cholesterol degradation.</text>
</comment>
<sequence length="595" mass="64196">MSSSATSPGTGAGPGQTFDYDVLVIGSGFGGSVSALRLTEKGYRVGVLEAGRRFADDEFAKTSWRARQYLWAPYLGCFGIQRLALLKDTLIMAGSGVGGGSLVYANTLYEPPEKFFRDGPWAHITDWKDELGPHYDQAKRMLGVTTNPATTPSDRVLREVAEEMGVADTYQPTPVGVFFGGPGARPGAEVEDPYFGGAGPARRSCTHCGECMTGCRHNAKNTLVKNYLYLAEQAGAAVHALRTVTDVKPLPGGGYAVETVATGRWVRKKRTTYTAEQVIFSAAALGTQRLLHKLRDAGSLPDISGRLGFLSRTNSEELLAIRSRGTDNDFTKGVAITSSIHPDADTHVEPVRYGKGSNVIALLGSIMVSEEPGVSKRRLWLREMWRHRRDMPHLQNPRHWSEQSIGLLVMQSVDNSITTYTKRGLFKRKMTTRQGEGAPNPTWIPAGHEVGRRVAGKIDGTPGGPLSSVFDIPMTGHFIGGCVIGDNAESGVVDPYQRLYGYPGLHVIDGSTISANLGVNPSLTITAQSERAVALWPNKGEADPRPPLGSPYRRITPVQPVAPAVPASAPAALRLPLVEVKHRERPEVAAGEQAH</sequence>
<dbReference type="GO" id="GO:0004769">
    <property type="term" value="F:steroid Delta-isomerase activity"/>
    <property type="evidence" value="ECO:0007669"/>
    <property type="project" value="UniProtKB-EC"/>
</dbReference>
<evidence type="ECO:0000256" key="3">
    <source>
        <dbReference type="ARBA" id="ARBA00022548"/>
    </source>
</evidence>
<keyword evidence="10" id="KW-0413">Isomerase</keyword>
<evidence type="ECO:0000313" key="18">
    <source>
        <dbReference type="EMBL" id="NKY35496.1"/>
    </source>
</evidence>
<evidence type="ECO:0000256" key="1">
    <source>
        <dbReference type="ARBA" id="ARBA00001974"/>
    </source>
</evidence>
<evidence type="ECO:0000313" key="19">
    <source>
        <dbReference type="Proteomes" id="UP000565715"/>
    </source>
</evidence>
<dbReference type="PANTHER" id="PTHR47470">
    <property type="entry name" value="CHOLESTEROL OXIDASE"/>
    <property type="match status" value="1"/>
</dbReference>
<keyword evidence="19" id="KW-1185">Reference proteome</keyword>
<organism evidence="18 19">
    <name type="scientific">Nocardia speluncae</name>
    <dbReference type="NCBI Taxonomy" id="419477"/>
    <lineage>
        <taxon>Bacteria</taxon>
        <taxon>Bacillati</taxon>
        <taxon>Actinomycetota</taxon>
        <taxon>Actinomycetes</taxon>
        <taxon>Mycobacteriales</taxon>
        <taxon>Nocardiaceae</taxon>
        <taxon>Nocardia</taxon>
    </lineage>
</organism>
<dbReference type="Proteomes" id="UP000565715">
    <property type="component" value="Unassembled WGS sequence"/>
</dbReference>
<comment type="cofactor">
    <cofactor evidence="1">
        <name>FAD</name>
        <dbReference type="ChEBI" id="CHEBI:57692"/>
    </cofactor>
</comment>
<keyword evidence="9" id="KW-0753">Steroid metabolism</keyword>
<evidence type="ECO:0000256" key="8">
    <source>
        <dbReference type="ARBA" id="ARBA00023166"/>
    </source>
</evidence>
<keyword evidence="4" id="KW-0285">Flavoprotein</keyword>
<dbReference type="GO" id="GO:0016995">
    <property type="term" value="F:cholesterol oxidase activity"/>
    <property type="evidence" value="ECO:0007669"/>
    <property type="project" value="UniProtKB-EC"/>
</dbReference>
<name>A0A846XLH0_9NOCA</name>
<dbReference type="Pfam" id="PF01266">
    <property type="entry name" value="DAO"/>
    <property type="match status" value="1"/>
</dbReference>
<evidence type="ECO:0000256" key="10">
    <source>
        <dbReference type="ARBA" id="ARBA00023235"/>
    </source>
</evidence>
<evidence type="ECO:0000256" key="11">
    <source>
        <dbReference type="ARBA" id="ARBA00038856"/>
    </source>
</evidence>
<dbReference type="SUPFAM" id="SSF51905">
    <property type="entry name" value="FAD/NAD(P)-binding domain"/>
    <property type="match status" value="1"/>
</dbReference>
<dbReference type="AlphaFoldDB" id="A0A846XLH0"/>
<dbReference type="InterPro" id="IPR007867">
    <property type="entry name" value="GMC_OxRtase_C"/>
</dbReference>
<keyword evidence="8" id="KW-1207">Sterol metabolism</keyword>
<feature type="domain" description="FAD dependent oxidoreductase" evidence="16">
    <location>
        <begin position="21"/>
        <end position="314"/>
    </location>
</feature>
<dbReference type="InterPro" id="IPR006076">
    <property type="entry name" value="FAD-dep_OxRdtase"/>
</dbReference>
<dbReference type="PRINTS" id="PR00411">
    <property type="entry name" value="PNDRDTASEI"/>
</dbReference>
<keyword evidence="7" id="KW-0443">Lipid metabolism</keyword>
<dbReference type="InterPro" id="IPR052542">
    <property type="entry name" value="Cholesterol_Oxidase"/>
</dbReference>
<evidence type="ECO:0000259" key="17">
    <source>
        <dbReference type="Pfam" id="PF05199"/>
    </source>
</evidence>
<evidence type="ECO:0000256" key="5">
    <source>
        <dbReference type="ARBA" id="ARBA00022827"/>
    </source>
</evidence>
<comment type="caution">
    <text evidence="18">The sequence shown here is derived from an EMBL/GenBank/DDBJ whole genome shotgun (WGS) entry which is preliminary data.</text>
</comment>
<gene>
    <name evidence="18" type="ORF">HGA13_20835</name>
</gene>
<evidence type="ECO:0000256" key="15">
    <source>
        <dbReference type="ARBA" id="ARBA00049778"/>
    </source>
</evidence>
<evidence type="ECO:0000256" key="12">
    <source>
        <dbReference type="ARBA" id="ARBA00049645"/>
    </source>
</evidence>
<dbReference type="EMBL" id="JAAXOO010000005">
    <property type="protein sequence ID" value="NKY35496.1"/>
    <property type="molecule type" value="Genomic_DNA"/>
</dbReference>